<dbReference type="OrthoDB" id="1456570at2"/>
<name>A0A140L987_9FIRM</name>
<dbReference type="EMBL" id="LOEE01000019">
    <property type="protein sequence ID" value="KXG77112.1"/>
    <property type="molecule type" value="Genomic_DNA"/>
</dbReference>
<keyword evidence="3" id="KW-1185">Reference proteome</keyword>
<dbReference type="AlphaFoldDB" id="A0A140L987"/>
<reference evidence="2 3" key="1">
    <citation type="submission" date="2015-12" db="EMBL/GenBank/DDBJ databases">
        <title>Draft genome sequence of the thermoanaerobe Thermotalea metallivorans, an isolate from the runoff channel of the Great Artesian Basin, Australia.</title>
        <authorList>
            <person name="Patel B.K."/>
        </authorList>
    </citation>
    <scope>NUCLEOTIDE SEQUENCE [LARGE SCALE GENOMIC DNA]</scope>
    <source>
        <strain evidence="2 3">B2-1</strain>
    </source>
</reference>
<dbReference type="Pfam" id="PF14206">
    <property type="entry name" value="Cys_rich_CPCC"/>
    <property type="match status" value="1"/>
</dbReference>
<comment type="caution">
    <text evidence="2">The sequence shown here is derived from an EMBL/GenBank/DDBJ whole genome shotgun (WGS) entry which is preliminary data.</text>
</comment>
<sequence length="84" mass="9631">MKYKCLCCGNYTLPVEPEAAVAFICPVCYWENDVFISSENEPSDENRSLTLLQARENYKKYGACRVELVQYARKPTEDELTGPK</sequence>
<evidence type="ECO:0000313" key="2">
    <source>
        <dbReference type="EMBL" id="KXG77112.1"/>
    </source>
</evidence>
<dbReference type="Proteomes" id="UP000070456">
    <property type="component" value="Unassembled WGS sequence"/>
</dbReference>
<evidence type="ECO:0000313" key="3">
    <source>
        <dbReference type="Proteomes" id="UP000070456"/>
    </source>
</evidence>
<gene>
    <name evidence="2" type="ORF">AN619_06420</name>
</gene>
<dbReference type="STRING" id="520762.AN619_06420"/>
<proteinExistence type="predicted"/>
<dbReference type="InterPro" id="IPR025983">
    <property type="entry name" value="Cys_rich_CPCC"/>
</dbReference>
<feature type="domain" description="Cysteine-rich CPCC" evidence="1">
    <location>
        <begin position="3"/>
        <end position="79"/>
    </location>
</feature>
<organism evidence="2 3">
    <name type="scientific">Thermotalea metallivorans</name>
    <dbReference type="NCBI Taxonomy" id="520762"/>
    <lineage>
        <taxon>Bacteria</taxon>
        <taxon>Bacillati</taxon>
        <taxon>Bacillota</taxon>
        <taxon>Clostridia</taxon>
        <taxon>Peptostreptococcales</taxon>
        <taxon>Thermotaleaceae</taxon>
        <taxon>Thermotalea</taxon>
    </lineage>
</organism>
<accession>A0A140L987</accession>
<protein>
    <recommendedName>
        <fullName evidence="1">Cysteine-rich CPCC domain-containing protein</fullName>
    </recommendedName>
</protein>
<evidence type="ECO:0000259" key="1">
    <source>
        <dbReference type="Pfam" id="PF14206"/>
    </source>
</evidence>
<dbReference type="RefSeq" id="WP_068555026.1">
    <property type="nucleotide sequence ID" value="NZ_LOEE01000019.1"/>
</dbReference>